<accession>A0ABV1DZU5</accession>
<dbReference type="InterPro" id="IPR050624">
    <property type="entry name" value="HTH-type_Tx_Regulator"/>
</dbReference>
<dbReference type="InterPro" id="IPR001647">
    <property type="entry name" value="HTH_TetR"/>
</dbReference>
<dbReference type="RefSeq" id="WP_349219236.1">
    <property type="nucleotide sequence ID" value="NZ_JBBMFD010000009.1"/>
</dbReference>
<evidence type="ECO:0000313" key="4">
    <source>
        <dbReference type="EMBL" id="MEQ2440581.1"/>
    </source>
</evidence>
<name>A0ABV1DZU5_9FIRM</name>
<sequence length="207" mass="23667">MFLPEPTPTTRAHILEAGKKEFLAKGFRDASLRNIVKEAGVTTGAFYGYYKSKEELFDALVCEPYQALMERFNQAQDAFATLPPKEQPAHMGEISGDCMDWMVDYIYEHFDAFKLLLCCAEGTRYEWFIHDLVKIEVDATHRFLSVLKGLGHPVKAIDPQLEHILVSGLFSGFFEMVVHDMPKEQALGYVKELREFYTAGWQKIMGL</sequence>
<evidence type="ECO:0000259" key="3">
    <source>
        <dbReference type="PROSITE" id="PS50977"/>
    </source>
</evidence>
<dbReference type="PANTHER" id="PTHR43479:SF11">
    <property type="entry name" value="ACREF_ENVCD OPERON REPRESSOR-RELATED"/>
    <property type="match status" value="1"/>
</dbReference>
<evidence type="ECO:0000256" key="1">
    <source>
        <dbReference type="ARBA" id="ARBA00023125"/>
    </source>
</evidence>
<protein>
    <submittedName>
        <fullName evidence="4">TetR/AcrR family transcriptional regulator</fullName>
    </submittedName>
</protein>
<feature type="DNA-binding region" description="H-T-H motif" evidence="2">
    <location>
        <begin position="31"/>
        <end position="50"/>
    </location>
</feature>
<dbReference type="PRINTS" id="PR00455">
    <property type="entry name" value="HTHTETR"/>
</dbReference>
<dbReference type="EMBL" id="JBBMFD010000009">
    <property type="protein sequence ID" value="MEQ2440581.1"/>
    <property type="molecule type" value="Genomic_DNA"/>
</dbReference>
<gene>
    <name evidence="4" type="ORF">WMO26_07060</name>
</gene>
<dbReference type="Pfam" id="PF00440">
    <property type="entry name" value="TetR_N"/>
    <property type="match status" value="1"/>
</dbReference>
<dbReference type="Proteomes" id="UP001489509">
    <property type="component" value="Unassembled WGS sequence"/>
</dbReference>
<evidence type="ECO:0000256" key="2">
    <source>
        <dbReference type="PROSITE-ProRule" id="PRU00335"/>
    </source>
</evidence>
<proteinExistence type="predicted"/>
<dbReference type="PANTHER" id="PTHR43479">
    <property type="entry name" value="ACREF/ENVCD OPERON REPRESSOR-RELATED"/>
    <property type="match status" value="1"/>
</dbReference>
<comment type="caution">
    <text evidence="4">The sequence shown here is derived from an EMBL/GenBank/DDBJ whole genome shotgun (WGS) entry which is preliminary data.</text>
</comment>
<feature type="domain" description="HTH tetR-type" evidence="3">
    <location>
        <begin position="8"/>
        <end position="68"/>
    </location>
</feature>
<dbReference type="PROSITE" id="PS50977">
    <property type="entry name" value="HTH_TETR_2"/>
    <property type="match status" value="1"/>
</dbReference>
<evidence type="ECO:0000313" key="5">
    <source>
        <dbReference type="Proteomes" id="UP001489509"/>
    </source>
</evidence>
<keyword evidence="5" id="KW-1185">Reference proteome</keyword>
<dbReference type="Gene3D" id="1.10.357.10">
    <property type="entry name" value="Tetracycline Repressor, domain 2"/>
    <property type="match status" value="1"/>
</dbReference>
<keyword evidence="1 2" id="KW-0238">DNA-binding</keyword>
<reference evidence="4 5" key="1">
    <citation type="submission" date="2024-03" db="EMBL/GenBank/DDBJ databases">
        <title>Human intestinal bacterial collection.</title>
        <authorList>
            <person name="Pauvert C."/>
            <person name="Hitch T.C.A."/>
            <person name="Clavel T."/>
        </authorList>
    </citation>
    <scope>NUCLEOTIDE SEQUENCE [LARGE SCALE GENOMIC DNA]</scope>
    <source>
        <strain evidence="4 5">CLA-JM-H44</strain>
    </source>
</reference>
<organism evidence="4 5">
    <name type="scientific">Solibaculum intestinale</name>
    <dbReference type="NCBI Taxonomy" id="3133165"/>
    <lineage>
        <taxon>Bacteria</taxon>
        <taxon>Bacillati</taxon>
        <taxon>Bacillota</taxon>
        <taxon>Clostridia</taxon>
        <taxon>Eubacteriales</taxon>
        <taxon>Oscillospiraceae</taxon>
        <taxon>Solibaculum</taxon>
    </lineage>
</organism>
<dbReference type="SUPFAM" id="SSF46689">
    <property type="entry name" value="Homeodomain-like"/>
    <property type="match status" value="1"/>
</dbReference>
<dbReference type="InterPro" id="IPR009057">
    <property type="entry name" value="Homeodomain-like_sf"/>
</dbReference>